<dbReference type="InterPro" id="IPR050483">
    <property type="entry name" value="CoA-transferase_III_domain"/>
</dbReference>
<dbReference type="PANTHER" id="PTHR48207">
    <property type="entry name" value="SUCCINATE--HYDROXYMETHYLGLUTARATE COA-TRANSFERASE"/>
    <property type="match status" value="1"/>
</dbReference>
<dbReference type="EMBL" id="FWXN01000012">
    <property type="protein sequence ID" value="SMC87916.1"/>
    <property type="molecule type" value="Genomic_DNA"/>
</dbReference>
<dbReference type="SUPFAM" id="SSF89796">
    <property type="entry name" value="CoA-transferase family III (CaiB/BaiF)"/>
    <property type="match status" value="1"/>
</dbReference>
<evidence type="ECO:0000313" key="3">
    <source>
        <dbReference type="Proteomes" id="UP000192634"/>
    </source>
</evidence>
<dbReference type="InterPro" id="IPR044855">
    <property type="entry name" value="CoA-Trfase_III_dom3_sf"/>
</dbReference>
<dbReference type="Pfam" id="PF02515">
    <property type="entry name" value="CoA_transf_3"/>
    <property type="match status" value="1"/>
</dbReference>
<dbReference type="Gene3D" id="3.40.50.10540">
    <property type="entry name" value="Crotonobetainyl-coa:carnitine coa-transferase, domain 1"/>
    <property type="match status" value="1"/>
</dbReference>
<dbReference type="Proteomes" id="UP000192634">
    <property type="component" value="Unassembled WGS sequence"/>
</dbReference>
<dbReference type="RefSeq" id="WP_200811242.1">
    <property type="nucleotide sequence ID" value="NZ_FWXN01000012.1"/>
</dbReference>
<dbReference type="GO" id="GO:0008410">
    <property type="term" value="F:CoA-transferase activity"/>
    <property type="evidence" value="ECO:0007669"/>
    <property type="project" value="TreeGrafter"/>
</dbReference>
<organism evidence="2 3">
    <name type="scientific">Janibacter indicus</name>
    <dbReference type="NCBI Taxonomy" id="857417"/>
    <lineage>
        <taxon>Bacteria</taxon>
        <taxon>Bacillati</taxon>
        <taxon>Actinomycetota</taxon>
        <taxon>Actinomycetes</taxon>
        <taxon>Micrococcales</taxon>
        <taxon>Intrasporangiaceae</taxon>
        <taxon>Janibacter</taxon>
    </lineage>
</organism>
<keyword evidence="1 2" id="KW-0808">Transferase</keyword>
<proteinExistence type="predicted"/>
<dbReference type="InterPro" id="IPR023606">
    <property type="entry name" value="CoA-Trfase_III_dom_1_sf"/>
</dbReference>
<evidence type="ECO:0000313" key="2">
    <source>
        <dbReference type="EMBL" id="SMC87916.1"/>
    </source>
</evidence>
<evidence type="ECO:0000256" key="1">
    <source>
        <dbReference type="ARBA" id="ARBA00022679"/>
    </source>
</evidence>
<reference evidence="2 3" key="1">
    <citation type="submission" date="2017-04" db="EMBL/GenBank/DDBJ databases">
        <authorList>
            <person name="Afonso C.L."/>
            <person name="Miller P.J."/>
            <person name="Scott M.A."/>
            <person name="Spackman E."/>
            <person name="Goraichik I."/>
            <person name="Dimitrov K.M."/>
            <person name="Suarez D.L."/>
            <person name="Swayne D.E."/>
        </authorList>
    </citation>
    <scope>NUCLEOTIDE SEQUENCE [LARGE SCALE GENOMIC DNA]</scope>
    <source>
        <strain evidence="2 3">CGMCC 1.12511</strain>
    </source>
</reference>
<name>A0A1W2CSJ5_9MICO</name>
<dbReference type="PANTHER" id="PTHR48207:SF3">
    <property type="entry name" value="SUCCINATE--HYDROXYMETHYLGLUTARATE COA-TRANSFERASE"/>
    <property type="match status" value="1"/>
</dbReference>
<gene>
    <name evidence="2" type="ORF">SAMN06296429_11263</name>
</gene>
<sequence>MITPGALEGVRIADFSRVLAAPYATMLMADLGAEVIKVERPDGGDETRAWGPPWSDEGESTYFLSVNRNKTSRVLDLRSPQDREVALELVTGCDVVVENFRSGTMERLGLGYDELSARHPGLVYCSVTGFGSGAGADLPGYDLVAQAVGGLMSVTGSADSGPMKSGVALVDIVTGLHATIGVLAALRHRDRTGEGQRVEVNLLSSVLSAMSNQASTHAVTGAVPQAMGNLHPSIAPYEVLATADRPVAIAAANDKLFRLLAQAVGRPELADDPRFGSNADRVAHRAVLAAELEDALAGHGADHWFDVLSAQGVPCGPINDLGQAFDLARRLDLDPVREVPSAAGGSVATIANPISLSRTPAAYRTAPPPFVPRSES</sequence>
<dbReference type="Gene3D" id="3.30.1540.10">
    <property type="entry name" value="formyl-coa transferase, domain 3"/>
    <property type="match status" value="1"/>
</dbReference>
<dbReference type="InterPro" id="IPR003673">
    <property type="entry name" value="CoA-Trfase_fam_III"/>
</dbReference>
<dbReference type="AlphaFoldDB" id="A0A1W2CSJ5"/>
<accession>A0A1W2CSJ5</accession>
<protein>
    <submittedName>
        <fullName evidence="2">Crotonobetainyl-CoA:carnitine CoA-transferase CaiB</fullName>
    </submittedName>
</protein>